<dbReference type="InterPro" id="IPR015615">
    <property type="entry name" value="TGF-beta-rel"/>
</dbReference>
<evidence type="ECO:0000256" key="11">
    <source>
        <dbReference type="RuleBase" id="RU000354"/>
    </source>
</evidence>
<protein>
    <recommendedName>
        <fullName evidence="10">Protein decapentaplegic</fullName>
    </recommendedName>
</protein>
<dbReference type="FunFam" id="2.60.120.970:FF:000018">
    <property type="entry name" value="Decapentaplegic, isoform A"/>
    <property type="match status" value="1"/>
</dbReference>
<evidence type="ECO:0000256" key="2">
    <source>
        <dbReference type="ARBA" id="ARBA00006656"/>
    </source>
</evidence>
<evidence type="ECO:0000256" key="8">
    <source>
        <dbReference type="ARBA" id="ARBA00023157"/>
    </source>
</evidence>
<dbReference type="PANTHER" id="PTHR11848">
    <property type="entry name" value="TGF-BETA FAMILY"/>
    <property type="match status" value="1"/>
</dbReference>
<dbReference type="InterPro" id="IPR029034">
    <property type="entry name" value="Cystine-knot_cytokine"/>
</dbReference>
<dbReference type="SMART" id="SM00204">
    <property type="entry name" value="TGFB"/>
    <property type="match status" value="1"/>
</dbReference>
<dbReference type="FunFam" id="2.10.90.10:FF:000103">
    <property type="entry name" value="Bone morphogenetic protein 16"/>
    <property type="match status" value="1"/>
</dbReference>
<feature type="domain" description="TGF-beta family profile" evidence="14">
    <location>
        <begin position="281"/>
        <end position="401"/>
    </location>
</feature>
<gene>
    <name evidence="15" type="primary">LOC114338522</name>
</gene>
<evidence type="ECO:0000313" key="15">
    <source>
        <dbReference type="RefSeq" id="XP_028144923.1"/>
    </source>
</evidence>
<dbReference type="InterPro" id="IPR001111">
    <property type="entry name" value="TGF-b_propeptide"/>
</dbReference>
<dbReference type="PROSITE" id="PS51362">
    <property type="entry name" value="TGF_BETA_2"/>
    <property type="match status" value="1"/>
</dbReference>
<keyword evidence="7 11" id="KW-0339">Growth factor</keyword>
<dbReference type="GO" id="GO:0051240">
    <property type="term" value="P:positive regulation of multicellular organismal process"/>
    <property type="evidence" value="ECO:0007669"/>
    <property type="project" value="UniProtKB-ARBA"/>
</dbReference>
<evidence type="ECO:0000256" key="3">
    <source>
        <dbReference type="ARBA" id="ARBA00022473"/>
    </source>
</evidence>
<evidence type="ECO:0000256" key="1">
    <source>
        <dbReference type="ARBA" id="ARBA00004613"/>
    </source>
</evidence>
<comment type="similarity">
    <text evidence="2 11">Belongs to the TGF-beta family.</text>
</comment>
<feature type="region of interest" description="Disordered" evidence="12">
    <location>
        <begin position="271"/>
        <end position="295"/>
    </location>
</feature>
<dbReference type="OrthoDB" id="5987191at2759"/>
<evidence type="ECO:0000259" key="14">
    <source>
        <dbReference type="PROSITE" id="PS51362"/>
    </source>
</evidence>
<sequence>MDLSNSYNVLTKMNLSNSFWLVVLAVLECCWRTDSSNVPKEVKDQVESNLLSLFGFKGRPKVDKSKVVIPQAMIELYERQMGFPLDTTSIPKKGWHTKNANTIRSFTHVESPVDLRFSSHHKFRLKFDLLSVPKEEQIKAAELTLSRQKIKWLTEGSDEKDYFQRILVSDITQRGIKGKRSPITRVIDSILVDTRKNSTVSLDVFPAVERWLQDPKGNHGLLISIRGAGKNKAKLHHHIRLRRSVHDDESSWNNLQPLLLAYTDDGKSRSRRGAELAQIKRRRRNSKKHIRSKNEKRYPCNRHQMYVDFRDVGWSDWIVAPPGYDAYYCQGECNFPIASHLNTTNHAIIQTLMNSVNPMKVPKSCCVPTHLNPISMLYLDEDEKVVLKNYKEMVVVGCGCR</sequence>
<keyword evidence="4" id="KW-0964">Secreted</keyword>
<dbReference type="FunCoup" id="A0A6P7GIC3">
    <property type="interactions" value="115"/>
</dbReference>
<feature type="signal peptide" evidence="13">
    <location>
        <begin position="1"/>
        <end position="35"/>
    </location>
</feature>
<dbReference type="AlphaFoldDB" id="A0A6P7GIC3"/>
<keyword evidence="8" id="KW-1015">Disulfide bond</keyword>
<evidence type="ECO:0000256" key="13">
    <source>
        <dbReference type="SAM" id="SignalP"/>
    </source>
</evidence>
<evidence type="ECO:0000256" key="9">
    <source>
        <dbReference type="ARBA" id="ARBA00023180"/>
    </source>
</evidence>
<evidence type="ECO:0000256" key="5">
    <source>
        <dbReference type="ARBA" id="ARBA00022729"/>
    </source>
</evidence>
<dbReference type="Pfam" id="PF00688">
    <property type="entry name" value="TGFb_propeptide"/>
    <property type="match status" value="1"/>
</dbReference>
<evidence type="ECO:0000256" key="10">
    <source>
        <dbReference type="ARBA" id="ARBA00074604"/>
    </source>
</evidence>
<dbReference type="GO" id="GO:0005615">
    <property type="term" value="C:extracellular space"/>
    <property type="evidence" value="ECO:0007669"/>
    <property type="project" value="TreeGrafter"/>
</dbReference>
<dbReference type="Gene3D" id="2.10.90.10">
    <property type="entry name" value="Cystine-knot cytokines"/>
    <property type="match status" value="1"/>
</dbReference>
<dbReference type="PANTHER" id="PTHR11848:SF263">
    <property type="entry name" value="PROTEIN DECAPENTAPLEGIC"/>
    <property type="match status" value="1"/>
</dbReference>
<evidence type="ECO:0000256" key="12">
    <source>
        <dbReference type="SAM" id="MobiDB-lite"/>
    </source>
</evidence>
<evidence type="ECO:0000256" key="6">
    <source>
        <dbReference type="ARBA" id="ARBA00022782"/>
    </source>
</evidence>
<dbReference type="GO" id="GO:0008083">
    <property type="term" value="F:growth factor activity"/>
    <property type="evidence" value="ECO:0007669"/>
    <property type="project" value="UniProtKB-KW"/>
</dbReference>
<dbReference type="InParanoid" id="A0A6P7GIC3"/>
<dbReference type="Pfam" id="PF00019">
    <property type="entry name" value="TGF_beta"/>
    <property type="match status" value="1"/>
</dbReference>
<proteinExistence type="inferred from homology"/>
<comment type="subcellular location">
    <subcellularLocation>
        <location evidence="1">Secreted</location>
    </subcellularLocation>
</comment>
<dbReference type="Gene3D" id="2.60.120.970">
    <property type="match status" value="1"/>
</dbReference>
<dbReference type="CDD" id="cd13760">
    <property type="entry name" value="TGF_beta_BMP2_like"/>
    <property type="match status" value="1"/>
</dbReference>
<evidence type="ECO:0000256" key="4">
    <source>
        <dbReference type="ARBA" id="ARBA00022525"/>
    </source>
</evidence>
<dbReference type="GO" id="GO:0030154">
    <property type="term" value="P:cell differentiation"/>
    <property type="evidence" value="ECO:0007669"/>
    <property type="project" value="UniProtKB-KW"/>
</dbReference>
<keyword evidence="9" id="KW-0325">Glycoprotein</keyword>
<dbReference type="InterPro" id="IPR001839">
    <property type="entry name" value="TGF-b_C"/>
</dbReference>
<feature type="compositionally biased region" description="Basic residues" evidence="12">
    <location>
        <begin position="279"/>
        <end position="291"/>
    </location>
</feature>
<feature type="chain" id="PRO_5028326241" description="Protein decapentaplegic" evidence="13">
    <location>
        <begin position="36"/>
        <end position="401"/>
    </location>
</feature>
<dbReference type="SUPFAM" id="SSF57501">
    <property type="entry name" value="Cystine-knot cytokines"/>
    <property type="match status" value="1"/>
</dbReference>
<name>A0A6P7GIC3_DIAVI</name>
<keyword evidence="5 13" id="KW-0732">Signal</keyword>
<dbReference type="RefSeq" id="XP_028144923.1">
    <property type="nucleotide sequence ID" value="XM_028289122.1"/>
</dbReference>
<keyword evidence="3" id="KW-0217">Developmental protein</keyword>
<reference evidence="15" key="1">
    <citation type="submission" date="2025-08" db="UniProtKB">
        <authorList>
            <consortium name="RefSeq"/>
        </authorList>
    </citation>
    <scope>IDENTIFICATION</scope>
    <source>
        <tissue evidence="15">Whole insect</tissue>
    </source>
</reference>
<keyword evidence="6" id="KW-0221">Differentiation</keyword>
<evidence type="ECO:0000256" key="7">
    <source>
        <dbReference type="ARBA" id="ARBA00023030"/>
    </source>
</evidence>
<dbReference type="InterPro" id="IPR017948">
    <property type="entry name" value="TGFb_CS"/>
</dbReference>
<dbReference type="PRINTS" id="PR00669">
    <property type="entry name" value="INHIBINA"/>
</dbReference>
<dbReference type="GO" id="GO:0005125">
    <property type="term" value="F:cytokine activity"/>
    <property type="evidence" value="ECO:0007669"/>
    <property type="project" value="TreeGrafter"/>
</dbReference>
<dbReference type="PROSITE" id="PS00250">
    <property type="entry name" value="TGF_BETA_1"/>
    <property type="match status" value="1"/>
</dbReference>
<dbReference type="GO" id="GO:0051094">
    <property type="term" value="P:positive regulation of developmental process"/>
    <property type="evidence" value="ECO:0007669"/>
    <property type="project" value="UniProtKB-ARBA"/>
</dbReference>
<organism evidence="15">
    <name type="scientific">Diabrotica virgifera virgifera</name>
    <name type="common">western corn rootworm</name>
    <dbReference type="NCBI Taxonomy" id="50390"/>
    <lineage>
        <taxon>Eukaryota</taxon>
        <taxon>Metazoa</taxon>
        <taxon>Ecdysozoa</taxon>
        <taxon>Arthropoda</taxon>
        <taxon>Hexapoda</taxon>
        <taxon>Insecta</taxon>
        <taxon>Pterygota</taxon>
        <taxon>Neoptera</taxon>
        <taxon>Endopterygota</taxon>
        <taxon>Coleoptera</taxon>
        <taxon>Polyphaga</taxon>
        <taxon>Cucujiformia</taxon>
        <taxon>Chrysomeloidea</taxon>
        <taxon>Chrysomelidae</taxon>
        <taxon>Galerucinae</taxon>
        <taxon>Diabroticina</taxon>
        <taxon>Diabroticites</taxon>
        <taxon>Diabrotica</taxon>
    </lineage>
</organism>
<accession>A0A6P7GIC3</accession>